<reference evidence="1" key="1">
    <citation type="submission" date="2018-05" db="EMBL/GenBank/DDBJ databases">
        <authorList>
            <person name="Lanie J.A."/>
            <person name="Ng W.-L."/>
            <person name="Kazmierczak K.M."/>
            <person name="Andrzejewski T.M."/>
            <person name="Davidsen T.M."/>
            <person name="Wayne K.J."/>
            <person name="Tettelin H."/>
            <person name="Glass J.I."/>
            <person name="Rusch D."/>
            <person name="Podicherti R."/>
            <person name="Tsui H.-C.T."/>
            <person name="Winkler M.E."/>
        </authorList>
    </citation>
    <scope>NUCLEOTIDE SEQUENCE</scope>
</reference>
<protein>
    <submittedName>
        <fullName evidence="1">Uncharacterized protein</fullName>
    </submittedName>
</protein>
<sequence>MQTLVINYGYISSRKSAFQDNTFSKRQEFEFSS</sequence>
<dbReference type="AlphaFoldDB" id="A0A382PC55"/>
<evidence type="ECO:0000313" key="1">
    <source>
        <dbReference type="EMBL" id="SVC70400.1"/>
    </source>
</evidence>
<proteinExistence type="predicted"/>
<name>A0A382PC55_9ZZZZ</name>
<organism evidence="1">
    <name type="scientific">marine metagenome</name>
    <dbReference type="NCBI Taxonomy" id="408172"/>
    <lineage>
        <taxon>unclassified sequences</taxon>
        <taxon>metagenomes</taxon>
        <taxon>ecological metagenomes</taxon>
    </lineage>
</organism>
<gene>
    <name evidence="1" type="ORF">METZ01_LOCUS323254</name>
</gene>
<dbReference type="EMBL" id="UINC01106032">
    <property type="protein sequence ID" value="SVC70400.1"/>
    <property type="molecule type" value="Genomic_DNA"/>
</dbReference>
<accession>A0A382PC55</accession>